<dbReference type="GO" id="GO:0006189">
    <property type="term" value="P:'de novo' IMP biosynthetic process"/>
    <property type="evidence" value="ECO:0007669"/>
    <property type="project" value="UniProtKB-UniRule"/>
</dbReference>
<evidence type="ECO:0000256" key="1">
    <source>
        <dbReference type="ARBA" id="ARBA00005054"/>
    </source>
</evidence>
<dbReference type="Proteomes" id="UP001320898">
    <property type="component" value="Unassembled WGS sequence"/>
</dbReference>
<accession>A0AAW5QZ76</accession>
<comment type="function">
    <text evidence="4">Catalyzes the transfer of a formyl group from 10-formyltetrahydrofolate to 5-phospho-ribosyl-glycinamide (GAR), producing 5-phospho-ribosyl-N-formylglycinamide (FGAR) and tetrahydrofolate.</text>
</comment>
<feature type="binding site" evidence="4">
    <location>
        <begin position="93"/>
        <end position="96"/>
    </location>
    <ligand>
        <name>(6R)-10-formyltetrahydrofolate</name>
        <dbReference type="ChEBI" id="CHEBI:195366"/>
    </ligand>
</feature>
<dbReference type="NCBIfam" id="TIGR00639">
    <property type="entry name" value="PurN"/>
    <property type="match status" value="1"/>
</dbReference>
<dbReference type="InterPro" id="IPR002376">
    <property type="entry name" value="Formyl_transf_N"/>
</dbReference>
<feature type="binding site" evidence="4">
    <location>
        <position position="110"/>
    </location>
    <ligand>
        <name>(6R)-10-formyltetrahydrofolate</name>
        <dbReference type="ChEBI" id="CHEBI:195366"/>
    </ligand>
</feature>
<feature type="domain" description="Formyl transferase N-terminal" evidence="5">
    <location>
        <begin position="5"/>
        <end position="185"/>
    </location>
</feature>
<dbReference type="AlphaFoldDB" id="A0AAW5QZ76"/>
<dbReference type="SUPFAM" id="SSF53328">
    <property type="entry name" value="Formyltransferase"/>
    <property type="match status" value="1"/>
</dbReference>
<keyword evidence="3 4" id="KW-0658">Purine biosynthesis</keyword>
<feature type="binding site" evidence="4">
    <location>
        <position position="68"/>
    </location>
    <ligand>
        <name>(6R)-10-formyltetrahydrofolate</name>
        <dbReference type="ChEBI" id="CHEBI:195366"/>
    </ligand>
</feature>
<evidence type="ECO:0000256" key="2">
    <source>
        <dbReference type="ARBA" id="ARBA00022679"/>
    </source>
</evidence>
<evidence type="ECO:0000259" key="5">
    <source>
        <dbReference type="Pfam" id="PF00551"/>
    </source>
</evidence>
<comment type="pathway">
    <text evidence="1 4">Purine metabolism; IMP biosynthesis via de novo pathway; N(2)-formyl-N(1)-(5-phospho-D-ribosyl)glycinamide from N(1)-(5-phospho-D-ribosyl)glycinamide (10-formyl THF route): step 1/1.</text>
</comment>
<evidence type="ECO:0000256" key="3">
    <source>
        <dbReference type="ARBA" id="ARBA00022755"/>
    </source>
</evidence>
<proteinExistence type="inferred from homology"/>
<dbReference type="Pfam" id="PF00551">
    <property type="entry name" value="Formyl_trans_N"/>
    <property type="match status" value="1"/>
</dbReference>
<keyword evidence="2 4" id="KW-0808">Transferase</keyword>
<gene>
    <name evidence="4 6" type="primary">purN</name>
    <name evidence="6" type="ORF">MUB46_15315</name>
</gene>
<sequence length="222" mass="24000">MSERMRVAVLISGRGSNMAALIEACRRSDFPAEIVLVISNKPDAKGLETAAAAGIATKVIDFRGKGSRQAFEDAATEALEDAEVDLICLAGFMRILSADFVGRWRDQVINIHPSLLPAFPGLETHERALQAGVRITGCTVHFVRPEMDNGPIIAQVAVPVSNRDTADTLAARVLRYEHRIYPLALELIASGRARLVDERVIVDGDIAEQPALAVPPLTDAPR</sequence>
<dbReference type="PANTHER" id="PTHR43369">
    <property type="entry name" value="PHOSPHORIBOSYLGLYCINAMIDE FORMYLTRANSFERASE"/>
    <property type="match status" value="1"/>
</dbReference>
<comment type="caution">
    <text evidence="6">The sequence shown here is derived from an EMBL/GenBank/DDBJ whole genome shotgun (WGS) entry which is preliminary data.</text>
</comment>
<evidence type="ECO:0000256" key="4">
    <source>
        <dbReference type="HAMAP-Rule" id="MF_01930"/>
    </source>
</evidence>
<name>A0AAW5QZ76_9HYPH</name>
<dbReference type="GO" id="GO:0004644">
    <property type="term" value="F:phosphoribosylglycinamide formyltransferase activity"/>
    <property type="evidence" value="ECO:0007669"/>
    <property type="project" value="UniProtKB-UniRule"/>
</dbReference>
<dbReference type="InterPro" id="IPR036477">
    <property type="entry name" value="Formyl_transf_N_sf"/>
</dbReference>
<reference evidence="6 7" key="1">
    <citation type="submission" date="2022-04" db="EMBL/GenBank/DDBJ databases">
        <authorList>
            <person name="Ye Y.-Q."/>
            <person name="Du Z.-J."/>
        </authorList>
    </citation>
    <scope>NUCLEOTIDE SEQUENCE [LARGE SCALE GENOMIC DNA]</scope>
    <source>
        <strain evidence="6 7">A6E488</strain>
    </source>
</reference>
<evidence type="ECO:0000313" key="7">
    <source>
        <dbReference type="Proteomes" id="UP001320898"/>
    </source>
</evidence>
<dbReference type="InterPro" id="IPR004607">
    <property type="entry name" value="GART"/>
</dbReference>
<feature type="site" description="Raises pKa of active site His" evidence="4">
    <location>
        <position position="148"/>
    </location>
</feature>
<feature type="active site" description="Proton donor" evidence="4">
    <location>
        <position position="112"/>
    </location>
</feature>
<dbReference type="CDD" id="cd08645">
    <property type="entry name" value="FMT_core_GART"/>
    <property type="match status" value="1"/>
</dbReference>
<feature type="binding site" evidence="4">
    <location>
        <begin position="15"/>
        <end position="17"/>
    </location>
    <ligand>
        <name>N(1)-(5-phospho-beta-D-ribosyl)glycinamide</name>
        <dbReference type="ChEBI" id="CHEBI:143788"/>
    </ligand>
</feature>
<comment type="similarity">
    <text evidence="4">Belongs to the GART family.</text>
</comment>
<comment type="catalytic activity">
    <reaction evidence="4">
        <text>N(1)-(5-phospho-beta-D-ribosyl)glycinamide + (6R)-10-formyltetrahydrofolate = N(2)-formyl-N(1)-(5-phospho-beta-D-ribosyl)glycinamide + (6S)-5,6,7,8-tetrahydrofolate + H(+)</text>
        <dbReference type="Rhea" id="RHEA:15053"/>
        <dbReference type="ChEBI" id="CHEBI:15378"/>
        <dbReference type="ChEBI" id="CHEBI:57453"/>
        <dbReference type="ChEBI" id="CHEBI:143788"/>
        <dbReference type="ChEBI" id="CHEBI:147286"/>
        <dbReference type="ChEBI" id="CHEBI:195366"/>
        <dbReference type="EC" id="2.1.2.2"/>
    </reaction>
</comment>
<dbReference type="Gene3D" id="3.40.50.170">
    <property type="entry name" value="Formyl transferase, N-terminal domain"/>
    <property type="match status" value="1"/>
</dbReference>
<dbReference type="RefSeq" id="WP_261616811.1">
    <property type="nucleotide sequence ID" value="NZ_JALIDZ010000006.1"/>
</dbReference>
<dbReference type="EMBL" id="JALIDZ010000006">
    <property type="protein sequence ID" value="MCT8973232.1"/>
    <property type="molecule type" value="Genomic_DNA"/>
</dbReference>
<dbReference type="EC" id="2.1.2.2" evidence="4"/>
<evidence type="ECO:0000313" key="6">
    <source>
        <dbReference type="EMBL" id="MCT8973232.1"/>
    </source>
</evidence>
<keyword evidence="7" id="KW-1185">Reference proteome</keyword>
<dbReference type="HAMAP" id="MF_01930">
    <property type="entry name" value="PurN"/>
    <property type="match status" value="1"/>
</dbReference>
<protein>
    <recommendedName>
        <fullName evidence="4">Phosphoribosylglycinamide formyltransferase</fullName>
        <ecNumber evidence="4">2.1.2.2</ecNumber>
    </recommendedName>
    <alternativeName>
        <fullName evidence="4">5'-phosphoribosylglycinamide transformylase</fullName>
    </alternativeName>
    <alternativeName>
        <fullName evidence="4">GAR transformylase</fullName>
        <shortName evidence="4">GART</shortName>
    </alternativeName>
</protein>
<dbReference type="PANTHER" id="PTHR43369:SF2">
    <property type="entry name" value="PHOSPHORIBOSYLGLYCINAMIDE FORMYLTRANSFERASE"/>
    <property type="match status" value="1"/>
</dbReference>
<organism evidence="6 7">
    <name type="scientific">Microbaculum marinisediminis</name>
    <dbReference type="NCBI Taxonomy" id="2931392"/>
    <lineage>
        <taxon>Bacteria</taxon>
        <taxon>Pseudomonadati</taxon>
        <taxon>Pseudomonadota</taxon>
        <taxon>Alphaproteobacteria</taxon>
        <taxon>Hyphomicrobiales</taxon>
        <taxon>Tepidamorphaceae</taxon>
        <taxon>Microbaculum</taxon>
    </lineage>
</organism>
<dbReference type="GO" id="GO:0005829">
    <property type="term" value="C:cytosol"/>
    <property type="evidence" value="ECO:0007669"/>
    <property type="project" value="TreeGrafter"/>
</dbReference>